<sequence>MSVIQKWRTEIEFAIAENLINPDEADHLLERARRADRSPLDLLMEIGALSDETLNRLNDKARTISRLTPYHSDLPPSRKGSSHEFPVANWDRYQPERFLGEGGMGKVFLAYDPRLQRRVAIKFVHEGREEDARRLIREARSQARVQHERVCKVFEVNEIDSQVYIAMEYIDGRSMTDQAVDLTTRELVEVVREAALGVHAAHEVGLIHRDLKPSNIMLAKSESGAWKPYVVDFGLAFDWGEDSTQMWAAGTPHFMAPEQALGQEGCLDPRTDVYSLGATLYWCLCGKPPIQGSNALETLARIPQDDPVAPHLHNPRVSKDLELITLKCLRKNRAARYPSALALAKDLDCYLRGDAVSVRAADWSYLVAKKIRKHRVFATMLVTTLLLMIGAGIWNWNLSQRAALREDFVRRFAEQAEEIEAMVRFTYMLPLHDIRVEREEIQNRFSTIKQTMETAGPLASEAGNYALGRSHSALGEYHRARSYLEIAWDQGFREPRVAYSLAQTLGALYHEALTEVSKIKDPELRLAREKELRTQYRDRVLDLLKLVPTEGARFPEYLEAMIAFYEQDWENAQELLVASRRKAPWFFESYLLEGRILLARARQAEIKGHPEQTRSFFQRARQSYREALKIAPSNPEIYFALADLNAIQTNFVNYHGGATDALVEEGNLAIDNALIANPDSYPAMVRRVNLDSVALQNRINRSEDVTEDLAKALALARRAQSFNPRDPRLLKVLGKLHLQRALGRREKTLDPSRDLAAVWAIYGRIPEGHRDHAYYVTLGLAHKIAADHLAQNGEDSLSQRDAAIRSYRQAISLDPHNLQGKVNLGLEMLSRADLVTDSELETNLRETATVFREVLAQNPEHMLGHYFLATCLERLGTLYGEWDLDPEGEFMEALCHYERAEEIQPRVPNFPQGQAITWHLLAKDRWSRGLPYESFIQKAEEACERAIQINPGFGHAHNSMAVTLFWAANAQIKRGQNPGQKIQRALSTLDTAEEILPNLPQIHLTRAAALEVRGKALVDRNRSAETTLRQALASIDRALEEQPDNFAFHGVKGSILLWTGIDRIQRGKSATSVLLQADHSFQVALQSHPFHRPSLIGRSWTWLYLISDLRRRAERSEDPAHTIAIEEAAHVIDTLAVAMPDHPDILAIRALYHGIRQERDDVKKGDWAQEGRELWNRALARNNWPHHYWKKQRARLKIDP</sequence>
<dbReference type="EMBL" id="CP071793">
    <property type="protein sequence ID" value="QTD53235.1"/>
    <property type="molecule type" value="Genomic_DNA"/>
</dbReference>
<dbReference type="SUPFAM" id="SSF56112">
    <property type="entry name" value="Protein kinase-like (PK-like)"/>
    <property type="match status" value="1"/>
</dbReference>
<dbReference type="PANTHER" id="PTHR43289">
    <property type="entry name" value="MITOGEN-ACTIVATED PROTEIN KINASE KINASE KINASE 20-RELATED"/>
    <property type="match status" value="1"/>
</dbReference>
<dbReference type="Gene3D" id="1.25.40.10">
    <property type="entry name" value="Tetratricopeptide repeat domain"/>
    <property type="match status" value="2"/>
</dbReference>
<dbReference type="PROSITE" id="PS50011">
    <property type="entry name" value="PROTEIN_KINASE_DOM"/>
    <property type="match status" value="1"/>
</dbReference>
<keyword evidence="6" id="KW-0812">Transmembrane</keyword>
<dbReference type="Proteomes" id="UP000663929">
    <property type="component" value="Chromosome"/>
</dbReference>
<dbReference type="AlphaFoldDB" id="A0A8A4U3B6"/>
<dbReference type="PROSITE" id="PS00108">
    <property type="entry name" value="PROTEIN_KINASE_ST"/>
    <property type="match status" value="1"/>
</dbReference>
<dbReference type="GO" id="GO:0005524">
    <property type="term" value="F:ATP binding"/>
    <property type="evidence" value="ECO:0007669"/>
    <property type="project" value="UniProtKB-UniRule"/>
</dbReference>
<evidence type="ECO:0000313" key="8">
    <source>
        <dbReference type="EMBL" id="QTD53235.1"/>
    </source>
</evidence>
<keyword evidence="6" id="KW-1133">Transmembrane helix</keyword>
<organism evidence="8 9">
    <name type="scientific">Sulfidibacter corallicola</name>
    <dbReference type="NCBI Taxonomy" id="2818388"/>
    <lineage>
        <taxon>Bacteria</taxon>
        <taxon>Pseudomonadati</taxon>
        <taxon>Acidobacteriota</taxon>
        <taxon>Holophagae</taxon>
        <taxon>Acanthopleuribacterales</taxon>
        <taxon>Acanthopleuribacteraceae</taxon>
        <taxon>Sulfidibacter</taxon>
    </lineage>
</organism>
<keyword evidence="2 5" id="KW-0547">Nucleotide-binding</keyword>
<dbReference type="SUPFAM" id="SSF48452">
    <property type="entry name" value="TPR-like"/>
    <property type="match status" value="2"/>
</dbReference>
<evidence type="ECO:0000256" key="4">
    <source>
        <dbReference type="ARBA" id="ARBA00022840"/>
    </source>
</evidence>
<dbReference type="GO" id="GO:0004674">
    <property type="term" value="F:protein serine/threonine kinase activity"/>
    <property type="evidence" value="ECO:0007669"/>
    <property type="project" value="TreeGrafter"/>
</dbReference>
<gene>
    <name evidence="8" type="ORF">J3U87_12330</name>
</gene>
<keyword evidence="9" id="KW-1185">Reference proteome</keyword>
<evidence type="ECO:0000313" key="9">
    <source>
        <dbReference type="Proteomes" id="UP000663929"/>
    </source>
</evidence>
<feature type="domain" description="Protein kinase" evidence="7">
    <location>
        <begin position="93"/>
        <end position="351"/>
    </location>
</feature>
<keyword evidence="6" id="KW-0472">Membrane</keyword>
<evidence type="ECO:0000256" key="2">
    <source>
        <dbReference type="ARBA" id="ARBA00022741"/>
    </source>
</evidence>
<dbReference type="Gene3D" id="3.30.200.20">
    <property type="entry name" value="Phosphorylase Kinase, domain 1"/>
    <property type="match status" value="1"/>
</dbReference>
<feature type="transmembrane region" description="Helical" evidence="6">
    <location>
        <begin position="376"/>
        <end position="396"/>
    </location>
</feature>
<feature type="binding site" evidence="5">
    <location>
        <position position="122"/>
    </location>
    <ligand>
        <name>ATP</name>
        <dbReference type="ChEBI" id="CHEBI:30616"/>
    </ligand>
</feature>
<proteinExistence type="predicted"/>
<dbReference type="Pfam" id="PF00069">
    <property type="entry name" value="Pkinase"/>
    <property type="match status" value="1"/>
</dbReference>
<dbReference type="PANTHER" id="PTHR43289:SF6">
    <property type="entry name" value="SERINE_THREONINE-PROTEIN KINASE NEKL-3"/>
    <property type="match status" value="1"/>
</dbReference>
<dbReference type="InterPro" id="IPR008271">
    <property type="entry name" value="Ser/Thr_kinase_AS"/>
</dbReference>
<evidence type="ECO:0000256" key="5">
    <source>
        <dbReference type="PROSITE-ProRule" id="PRU10141"/>
    </source>
</evidence>
<evidence type="ECO:0000256" key="3">
    <source>
        <dbReference type="ARBA" id="ARBA00022777"/>
    </source>
</evidence>
<evidence type="ECO:0000259" key="7">
    <source>
        <dbReference type="PROSITE" id="PS50011"/>
    </source>
</evidence>
<dbReference type="Gene3D" id="1.10.510.10">
    <property type="entry name" value="Transferase(Phosphotransferase) domain 1"/>
    <property type="match status" value="1"/>
</dbReference>
<keyword evidence="1" id="KW-0808">Transferase</keyword>
<evidence type="ECO:0000256" key="1">
    <source>
        <dbReference type="ARBA" id="ARBA00022679"/>
    </source>
</evidence>
<dbReference type="SUPFAM" id="SSF48439">
    <property type="entry name" value="Protein prenylyltransferase"/>
    <property type="match status" value="1"/>
</dbReference>
<keyword evidence="4 5" id="KW-0067">ATP-binding</keyword>
<dbReference type="PROSITE" id="PS00107">
    <property type="entry name" value="PROTEIN_KINASE_ATP"/>
    <property type="match status" value="1"/>
</dbReference>
<dbReference type="InterPro" id="IPR011990">
    <property type="entry name" value="TPR-like_helical_dom_sf"/>
</dbReference>
<dbReference type="InterPro" id="IPR011009">
    <property type="entry name" value="Kinase-like_dom_sf"/>
</dbReference>
<protein>
    <submittedName>
        <fullName evidence="8">Protein kinase</fullName>
    </submittedName>
</protein>
<evidence type="ECO:0000256" key="6">
    <source>
        <dbReference type="SAM" id="Phobius"/>
    </source>
</evidence>
<name>A0A8A4U3B6_SULCO</name>
<dbReference type="InterPro" id="IPR000719">
    <property type="entry name" value="Prot_kinase_dom"/>
</dbReference>
<keyword evidence="3 8" id="KW-0418">Kinase</keyword>
<dbReference type="KEGG" id="scor:J3U87_12330"/>
<dbReference type="SMART" id="SM00220">
    <property type="entry name" value="S_TKc"/>
    <property type="match status" value="1"/>
</dbReference>
<dbReference type="CDD" id="cd14014">
    <property type="entry name" value="STKc_PknB_like"/>
    <property type="match status" value="1"/>
</dbReference>
<reference evidence="8" key="1">
    <citation type="submission" date="2021-03" db="EMBL/GenBank/DDBJ databases">
        <title>Acanthopleuribacteraceae sp. M133.</title>
        <authorList>
            <person name="Wang G."/>
        </authorList>
    </citation>
    <scope>NUCLEOTIDE SEQUENCE</scope>
    <source>
        <strain evidence="8">M133</strain>
    </source>
</reference>
<accession>A0A8A4U3B6</accession>
<dbReference type="RefSeq" id="WP_237383335.1">
    <property type="nucleotide sequence ID" value="NZ_CP071793.1"/>
</dbReference>
<dbReference type="InterPro" id="IPR017441">
    <property type="entry name" value="Protein_kinase_ATP_BS"/>
</dbReference>